<name>A0AC61NR25_9BACT</name>
<sequence length="124" mass="14105">MMNLKKRVYLSFTTYVVIALNAIFAFFFANSLSSLLYWYLMILIGSGFGTLDVVMKLTGTKRKYDLLLFNGVPSLLLPISILFFKSRGLFLLTVVLHSVCMVGYVLYFYRKSGGTPMIESQDKL</sequence>
<evidence type="ECO:0000313" key="2">
    <source>
        <dbReference type="Proteomes" id="UP000826212"/>
    </source>
</evidence>
<dbReference type="EMBL" id="CP081303">
    <property type="protein sequence ID" value="QZE14274.1"/>
    <property type="molecule type" value="Genomic_DNA"/>
</dbReference>
<gene>
    <name evidence="1" type="ORF">K4L44_17460</name>
</gene>
<keyword evidence="2" id="KW-1185">Reference proteome</keyword>
<dbReference type="Proteomes" id="UP000826212">
    <property type="component" value="Chromosome"/>
</dbReference>
<evidence type="ECO:0000313" key="1">
    <source>
        <dbReference type="EMBL" id="QZE14274.1"/>
    </source>
</evidence>
<organism evidence="1 2">
    <name type="scientific">Halosquirtibacter laminarini</name>
    <dbReference type="NCBI Taxonomy" id="3374600"/>
    <lineage>
        <taxon>Bacteria</taxon>
        <taxon>Pseudomonadati</taxon>
        <taxon>Bacteroidota</taxon>
        <taxon>Bacteroidia</taxon>
        <taxon>Marinilabiliales</taxon>
        <taxon>Prolixibacteraceae</taxon>
        <taxon>Halosquirtibacter</taxon>
    </lineage>
</organism>
<proteinExistence type="predicted"/>
<accession>A0AC61NR25</accession>
<protein>
    <submittedName>
        <fullName evidence="1">Uncharacterized protein</fullName>
    </submittedName>
</protein>
<reference evidence="1" key="1">
    <citation type="submission" date="2021-08" db="EMBL/GenBank/DDBJ databases">
        <title>Novel anaerobic bacterium isolated from sea squirt in East Sea, Republic of Korea.</title>
        <authorList>
            <person name="Nguyen T.H."/>
            <person name="Li Z."/>
            <person name="Lee Y.-J."/>
            <person name="Ko J."/>
            <person name="Kim S.-G."/>
        </authorList>
    </citation>
    <scope>NUCLEOTIDE SEQUENCE</scope>
    <source>
        <strain evidence="1">KCTC 25031</strain>
    </source>
</reference>